<name>A0A269PBF2_9CORY</name>
<gene>
    <name evidence="5" type="ORF">CIG21_10390</name>
</gene>
<dbReference type="InterPro" id="IPR034733">
    <property type="entry name" value="AcCoA_carboxyl_beta"/>
</dbReference>
<comment type="similarity">
    <text evidence="1">Belongs to the AccD/PCCB family.</text>
</comment>
<dbReference type="GO" id="GO:0009317">
    <property type="term" value="C:acetyl-CoA carboxylase complex"/>
    <property type="evidence" value="ECO:0007669"/>
    <property type="project" value="TreeGrafter"/>
</dbReference>
<dbReference type="InterPro" id="IPR051047">
    <property type="entry name" value="AccD/PCCB"/>
</dbReference>
<feature type="domain" description="CoA carboxyltransferase N-terminal" evidence="3">
    <location>
        <begin position="10"/>
        <end position="266"/>
    </location>
</feature>
<feature type="compositionally biased region" description="Basic and acidic residues" evidence="2">
    <location>
        <begin position="1"/>
        <end position="10"/>
    </location>
</feature>
<sequence length="509" mass="52806">MGDKTAKPDLKTTAGRIQDLRNRLDEARTPAADRAEAPTEGAMTARARVEALLDDGSFVETDALARHRVEAYKMDRTKPATDGVITGYGLIDGRRVCIFSQDPDIFDGAIGEVYAEKMLKLFDLATKTGVPVIGIYDSVGPRWQEGIVTAHMQAKLLRAATHASGLVPQIALVAGEVATLAATTVPLADVTVMVEGASLHLSDTGIVSQVSGTATTADALGGASVHAATTGLAHVAAADMAGALDAVKRIVSYLPLNNLAASPLGADAERAATGGAETDLDTIIPDDDAQPYEVTEIVAAVTDGDFYELGADYAGNVLTGFAHVHGRAVGVVATQPSVLAGCLTEAGARKAARFIRTCDAFNLPLVQFVDSPGFVPSTDEEHAGAPAGAAALAYAFAEAQVGTITVVTRKALGTAYTVLGSKGLGADLVFAWPTAQIALADAPTAASHLGVDAEQYAEENLNPYAATERGLVDAVIPPSATRRHVLEGLRLLERKVAYPAQKKHGNIPL</sequence>
<reference evidence="5 6" key="1">
    <citation type="submission" date="2017-08" db="EMBL/GenBank/DDBJ databases">
        <authorList>
            <person name="de Groot N.N."/>
        </authorList>
    </citation>
    <scope>NUCLEOTIDE SEQUENCE [LARGE SCALE GENOMIC DNA]</scope>
    <source>
        <strain evidence="5 6">NBT06-6</strain>
    </source>
</reference>
<evidence type="ECO:0000259" key="3">
    <source>
        <dbReference type="PROSITE" id="PS50980"/>
    </source>
</evidence>
<organism evidence="5 6">
    <name type="scientific">Corynebacterium hadale</name>
    <dbReference type="NCBI Taxonomy" id="2026255"/>
    <lineage>
        <taxon>Bacteria</taxon>
        <taxon>Bacillati</taxon>
        <taxon>Actinomycetota</taxon>
        <taxon>Actinomycetes</taxon>
        <taxon>Mycobacteriales</taxon>
        <taxon>Corynebacteriaceae</taxon>
        <taxon>Corynebacterium</taxon>
    </lineage>
</organism>
<dbReference type="SUPFAM" id="SSF52096">
    <property type="entry name" value="ClpP/crotonase"/>
    <property type="match status" value="2"/>
</dbReference>
<dbReference type="PANTHER" id="PTHR43842">
    <property type="entry name" value="PROPIONYL-COA CARBOXYLASE BETA CHAIN"/>
    <property type="match status" value="1"/>
</dbReference>
<dbReference type="Proteomes" id="UP000215771">
    <property type="component" value="Unassembled WGS sequence"/>
</dbReference>
<protein>
    <submittedName>
        <fullName evidence="5">Acyl-CoA carboxylase subunit beta</fullName>
    </submittedName>
</protein>
<dbReference type="AlphaFoldDB" id="A0A269PBF2"/>
<evidence type="ECO:0000313" key="6">
    <source>
        <dbReference type="Proteomes" id="UP000215771"/>
    </source>
</evidence>
<dbReference type="RefSeq" id="WP_095278770.1">
    <property type="nucleotide sequence ID" value="NZ_CP047655.1"/>
</dbReference>
<feature type="compositionally biased region" description="Basic and acidic residues" evidence="2">
    <location>
        <begin position="18"/>
        <end position="37"/>
    </location>
</feature>
<dbReference type="EMBL" id="NQMQ01000023">
    <property type="protein sequence ID" value="PAJ68696.1"/>
    <property type="molecule type" value="Genomic_DNA"/>
</dbReference>
<feature type="domain" description="CoA carboxyltransferase C-terminal" evidence="4">
    <location>
        <begin position="275"/>
        <end position="502"/>
    </location>
</feature>
<proteinExistence type="inferred from homology"/>
<dbReference type="InterPro" id="IPR011762">
    <property type="entry name" value="COA_CT_N"/>
</dbReference>
<dbReference type="PANTHER" id="PTHR43842:SF2">
    <property type="entry name" value="PROPIONYL-COA CARBOXYLASE BETA CHAIN, MITOCHONDRIAL"/>
    <property type="match status" value="1"/>
</dbReference>
<dbReference type="InterPro" id="IPR011763">
    <property type="entry name" value="COA_CT_C"/>
</dbReference>
<comment type="caution">
    <text evidence="5">The sequence shown here is derived from an EMBL/GenBank/DDBJ whole genome shotgun (WGS) entry which is preliminary data.</text>
</comment>
<evidence type="ECO:0000313" key="5">
    <source>
        <dbReference type="EMBL" id="PAJ68696.1"/>
    </source>
</evidence>
<dbReference type="Pfam" id="PF01039">
    <property type="entry name" value="Carboxyl_trans"/>
    <property type="match status" value="1"/>
</dbReference>
<dbReference type="PROSITE" id="PS50980">
    <property type="entry name" value="COA_CT_NTER"/>
    <property type="match status" value="1"/>
</dbReference>
<feature type="region of interest" description="Disordered" evidence="2">
    <location>
        <begin position="1"/>
        <end position="41"/>
    </location>
</feature>
<dbReference type="InterPro" id="IPR029045">
    <property type="entry name" value="ClpP/crotonase-like_dom_sf"/>
</dbReference>
<dbReference type="Gene3D" id="3.90.226.10">
    <property type="entry name" value="2-enoyl-CoA Hydratase, Chain A, domain 1"/>
    <property type="match status" value="2"/>
</dbReference>
<dbReference type="GO" id="GO:0004658">
    <property type="term" value="F:propionyl-CoA carboxylase activity"/>
    <property type="evidence" value="ECO:0007669"/>
    <property type="project" value="TreeGrafter"/>
</dbReference>
<evidence type="ECO:0000256" key="2">
    <source>
        <dbReference type="SAM" id="MobiDB-lite"/>
    </source>
</evidence>
<evidence type="ECO:0000256" key="1">
    <source>
        <dbReference type="ARBA" id="ARBA00006102"/>
    </source>
</evidence>
<evidence type="ECO:0000259" key="4">
    <source>
        <dbReference type="PROSITE" id="PS50989"/>
    </source>
</evidence>
<accession>A0A269PBF2</accession>
<dbReference type="PROSITE" id="PS50989">
    <property type="entry name" value="COA_CT_CTER"/>
    <property type="match status" value="1"/>
</dbReference>